<reference evidence="4 7" key="2">
    <citation type="submission" date="2019-11" db="EMBL/GenBank/DDBJ databases">
        <title>Draft genome sequences of five Paenibacillus species of dairy origin.</title>
        <authorList>
            <person name="Olajide A.M."/>
            <person name="Chen S."/>
            <person name="Lapointe G."/>
        </authorList>
    </citation>
    <scope>NUCLEOTIDE SEQUENCE [LARGE SCALE GENOMIC DNA]</scope>
    <source>
        <strain evidence="4 7">3CS1</strain>
    </source>
</reference>
<dbReference type="EC" id="3.1.2.-" evidence="4"/>
<dbReference type="AlphaFoldDB" id="A0A268F1Q4"/>
<dbReference type="InterPro" id="IPR006683">
    <property type="entry name" value="Thioestr_dom"/>
</dbReference>
<dbReference type="Proteomes" id="UP000435177">
    <property type="component" value="Unassembled WGS sequence"/>
</dbReference>
<evidence type="ECO:0000256" key="2">
    <source>
        <dbReference type="ARBA" id="ARBA00022801"/>
    </source>
</evidence>
<dbReference type="Proteomes" id="UP000215596">
    <property type="component" value="Unassembled WGS sequence"/>
</dbReference>
<comment type="caution">
    <text evidence="5">The sequence shown here is derived from an EMBL/GenBank/DDBJ whole genome shotgun (WGS) entry which is preliminary data.</text>
</comment>
<dbReference type="RefSeq" id="WP_095263895.1">
    <property type="nucleotide sequence ID" value="NZ_NPBY01000013.1"/>
</dbReference>
<comment type="similarity">
    <text evidence="1">Belongs to the 4-hydroxybenzoyl-CoA thioesterase family.</text>
</comment>
<dbReference type="InterPro" id="IPR006684">
    <property type="entry name" value="YbgC/YbaW"/>
</dbReference>
<accession>A0A268F1Q4</accession>
<keyword evidence="2 4" id="KW-0378">Hydrolase</keyword>
<name>A0A268F1Q4_9BACL</name>
<dbReference type="PANTHER" id="PTHR31793">
    <property type="entry name" value="4-HYDROXYBENZOYL-COA THIOESTERASE FAMILY MEMBER"/>
    <property type="match status" value="1"/>
</dbReference>
<dbReference type="GO" id="GO:0047617">
    <property type="term" value="F:fatty acyl-CoA hydrolase activity"/>
    <property type="evidence" value="ECO:0007669"/>
    <property type="project" value="TreeGrafter"/>
</dbReference>
<dbReference type="PIRSF" id="PIRSF003230">
    <property type="entry name" value="YbgC"/>
    <property type="match status" value="1"/>
</dbReference>
<sequence>MGVVYHANYLNWFEIGRTAMIRELGYSYRDMEEEGLLLPVVDLDVRYRKPAKYDDVVTVFTRMSSFSPLRINYEYEVRNLNEAELAQVQSLLEEGAAQLPGELLASGATRHVWLNQEWKAARLDKSSPKLYDALRNTLLGRKE</sequence>
<proteinExistence type="inferred from homology"/>
<dbReference type="Gene3D" id="3.10.129.10">
    <property type="entry name" value="Hotdog Thioesterase"/>
    <property type="match status" value="1"/>
</dbReference>
<evidence type="ECO:0000313" key="7">
    <source>
        <dbReference type="Proteomes" id="UP000435177"/>
    </source>
</evidence>
<feature type="domain" description="Thioesterase" evidence="3">
    <location>
        <begin position="1"/>
        <end position="84"/>
    </location>
</feature>
<dbReference type="InterPro" id="IPR050563">
    <property type="entry name" value="4-hydroxybenzoyl-CoA_TE"/>
</dbReference>
<dbReference type="CDD" id="cd00586">
    <property type="entry name" value="4HBT"/>
    <property type="match status" value="1"/>
</dbReference>
<keyword evidence="7" id="KW-1185">Reference proteome</keyword>
<gene>
    <name evidence="5" type="ORF">CHH67_04505</name>
    <name evidence="4" type="ORF">GNP94_07045</name>
</gene>
<dbReference type="EMBL" id="NPBY01000013">
    <property type="protein sequence ID" value="PAD79300.1"/>
    <property type="molecule type" value="Genomic_DNA"/>
</dbReference>
<reference evidence="5 6" key="1">
    <citation type="submission" date="2017-07" db="EMBL/GenBank/DDBJ databases">
        <title>Isolation and whole genome analysis of endospore-forming bacteria from heroin.</title>
        <authorList>
            <person name="Kalinowski J."/>
            <person name="Ahrens B."/>
            <person name="Al-Dilaimi A."/>
            <person name="Winkler A."/>
            <person name="Wibberg D."/>
            <person name="Schleenbecker U."/>
            <person name="Ruckert C."/>
            <person name="Wolfel R."/>
            <person name="Grass G."/>
        </authorList>
    </citation>
    <scope>NUCLEOTIDE SEQUENCE [LARGE SCALE GENOMIC DNA]</scope>
    <source>
        <strain evidence="5 6">7537-G1</strain>
    </source>
</reference>
<dbReference type="EMBL" id="WOAA01000003">
    <property type="protein sequence ID" value="MUG65765.1"/>
    <property type="molecule type" value="Genomic_DNA"/>
</dbReference>
<dbReference type="NCBIfam" id="TIGR00051">
    <property type="entry name" value="YbgC/FadM family acyl-CoA thioesterase"/>
    <property type="match status" value="1"/>
</dbReference>
<protein>
    <submittedName>
        <fullName evidence="4 5">Thioesterase</fullName>
        <ecNumber evidence="4">3.1.2.-</ecNumber>
    </submittedName>
</protein>
<dbReference type="OrthoDB" id="9800856at2"/>
<evidence type="ECO:0000256" key="1">
    <source>
        <dbReference type="ARBA" id="ARBA00005953"/>
    </source>
</evidence>
<organism evidence="5 6">
    <name type="scientific">Paenibacillus campinasensis</name>
    <dbReference type="NCBI Taxonomy" id="66347"/>
    <lineage>
        <taxon>Bacteria</taxon>
        <taxon>Bacillati</taxon>
        <taxon>Bacillota</taxon>
        <taxon>Bacilli</taxon>
        <taxon>Bacillales</taxon>
        <taxon>Paenibacillaceae</taxon>
        <taxon>Paenibacillus</taxon>
    </lineage>
</organism>
<evidence type="ECO:0000313" key="4">
    <source>
        <dbReference type="EMBL" id="MUG65765.1"/>
    </source>
</evidence>
<dbReference type="Pfam" id="PF03061">
    <property type="entry name" value="4HBT"/>
    <property type="match status" value="1"/>
</dbReference>
<evidence type="ECO:0000259" key="3">
    <source>
        <dbReference type="Pfam" id="PF03061"/>
    </source>
</evidence>
<dbReference type="SUPFAM" id="SSF54637">
    <property type="entry name" value="Thioesterase/thiol ester dehydrase-isomerase"/>
    <property type="match status" value="1"/>
</dbReference>
<evidence type="ECO:0000313" key="5">
    <source>
        <dbReference type="EMBL" id="PAD79300.1"/>
    </source>
</evidence>
<dbReference type="InterPro" id="IPR029069">
    <property type="entry name" value="HotDog_dom_sf"/>
</dbReference>
<dbReference type="PANTHER" id="PTHR31793:SF27">
    <property type="entry name" value="NOVEL THIOESTERASE SUPERFAMILY DOMAIN AND SAPOSIN A-TYPE DOMAIN CONTAINING PROTEIN (0610012H03RIK)"/>
    <property type="match status" value="1"/>
</dbReference>
<evidence type="ECO:0000313" key="6">
    <source>
        <dbReference type="Proteomes" id="UP000215596"/>
    </source>
</evidence>